<feature type="domain" description="F-box" evidence="1">
    <location>
        <begin position="1"/>
        <end position="34"/>
    </location>
</feature>
<dbReference type="EMBL" id="MU006606">
    <property type="protein sequence ID" value="KAF2742640.1"/>
    <property type="molecule type" value="Genomic_DNA"/>
</dbReference>
<dbReference type="CDD" id="cd09917">
    <property type="entry name" value="F-box_SF"/>
    <property type="match status" value="1"/>
</dbReference>
<dbReference type="AlphaFoldDB" id="A0A6A6UZ20"/>
<organism evidence="2 3">
    <name type="scientific">Sporormia fimetaria CBS 119925</name>
    <dbReference type="NCBI Taxonomy" id="1340428"/>
    <lineage>
        <taxon>Eukaryota</taxon>
        <taxon>Fungi</taxon>
        <taxon>Dikarya</taxon>
        <taxon>Ascomycota</taxon>
        <taxon>Pezizomycotina</taxon>
        <taxon>Dothideomycetes</taxon>
        <taxon>Pleosporomycetidae</taxon>
        <taxon>Pleosporales</taxon>
        <taxon>Sporormiaceae</taxon>
        <taxon>Sporormia</taxon>
    </lineage>
</organism>
<dbReference type="InterPro" id="IPR036047">
    <property type="entry name" value="F-box-like_dom_sf"/>
</dbReference>
<evidence type="ECO:0000259" key="1">
    <source>
        <dbReference type="PROSITE" id="PS50181"/>
    </source>
</evidence>
<dbReference type="PROSITE" id="PS50181">
    <property type="entry name" value="FBOX"/>
    <property type="match status" value="1"/>
</dbReference>
<dbReference type="InterPro" id="IPR001810">
    <property type="entry name" value="F-box_dom"/>
</dbReference>
<name>A0A6A6UZ20_9PLEO</name>
<proteinExistence type="predicted"/>
<reference evidence="2" key="1">
    <citation type="journal article" date="2020" name="Stud. Mycol.">
        <title>101 Dothideomycetes genomes: a test case for predicting lifestyles and emergence of pathogens.</title>
        <authorList>
            <person name="Haridas S."/>
            <person name="Albert R."/>
            <person name="Binder M."/>
            <person name="Bloem J."/>
            <person name="Labutti K."/>
            <person name="Salamov A."/>
            <person name="Andreopoulos B."/>
            <person name="Baker S."/>
            <person name="Barry K."/>
            <person name="Bills G."/>
            <person name="Bluhm B."/>
            <person name="Cannon C."/>
            <person name="Castanera R."/>
            <person name="Culley D."/>
            <person name="Daum C."/>
            <person name="Ezra D."/>
            <person name="Gonzalez J."/>
            <person name="Henrissat B."/>
            <person name="Kuo A."/>
            <person name="Liang C."/>
            <person name="Lipzen A."/>
            <person name="Lutzoni F."/>
            <person name="Magnuson J."/>
            <person name="Mondo S."/>
            <person name="Nolan M."/>
            <person name="Ohm R."/>
            <person name="Pangilinan J."/>
            <person name="Park H.-J."/>
            <person name="Ramirez L."/>
            <person name="Alfaro M."/>
            <person name="Sun H."/>
            <person name="Tritt A."/>
            <person name="Yoshinaga Y."/>
            <person name="Zwiers L.-H."/>
            <person name="Turgeon B."/>
            <person name="Goodwin S."/>
            <person name="Spatafora J."/>
            <person name="Crous P."/>
            <person name="Grigoriev I."/>
        </authorList>
    </citation>
    <scope>NUCLEOTIDE SEQUENCE</scope>
    <source>
        <strain evidence="2">CBS 119925</strain>
    </source>
</reference>
<evidence type="ECO:0000313" key="3">
    <source>
        <dbReference type="Proteomes" id="UP000799440"/>
    </source>
</evidence>
<accession>A0A6A6UZ20</accession>
<dbReference type="SUPFAM" id="SSF81383">
    <property type="entry name" value="F-box domain"/>
    <property type="match status" value="1"/>
</dbReference>
<gene>
    <name evidence="2" type="ORF">M011DRAFT_462328</name>
</gene>
<protein>
    <recommendedName>
        <fullName evidence="1">F-box domain-containing protein</fullName>
    </recommendedName>
</protein>
<dbReference type="Pfam" id="PF00646">
    <property type="entry name" value="F-box"/>
    <property type="match status" value="1"/>
</dbReference>
<keyword evidence="3" id="KW-1185">Reference proteome</keyword>
<evidence type="ECO:0000313" key="2">
    <source>
        <dbReference type="EMBL" id="KAF2742640.1"/>
    </source>
</evidence>
<sequence>MAGLPPELVIKIIGYLDPRSTFAFARTCTTLWELCTPLMKAHATKLAEEDANPTPFWTMLNNVLDNDDPTCSWYYRDVIGPGVNDKVPTAAGASGIPLHLQEKSLELAQRIGQIYDVHSMNGYLPKDEDTKISPAYVGLLVELLPLMETLHFSTNFGIPLAALQKMILSFGLPGAPKPLPLQYLKVVTIKNSFKTYTRETWCRYFSYLPSGRELCEANMGSILEANPDGNEYSKSYVDILCIDDGRIDAGSFYLIMSKMVALRRFKYFDNVHRKLSDWGVPLQAVNGAQAIVESLVEFAAHSLESLDIGVAGQV</sequence>
<dbReference type="Proteomes" id="UP000799440">
    <property type="component" value="Unassembled WGS sequence"/>
</dbReference>